<accession>A0A4U5LTQ4</accession>
<comment type="caution">
    <text evidence="4">The sequence shown here is derived from an EMBL/GenBank/DDBJ whole genome shotgun (WGS) entry which is preliminary data.</text>
</comment>
<protein>
    <recommendedName>
        <fullName evidence="3">Saposin B-type domain-containing protein</fullName>
    </recommendedName>
</protein>
<gene>
    <name evidence="4" type="ORF">L596_029121</name>
</gene>
<evidence type="ECO:0000313" key="4">
    <source>
        <dbReference type="EMBL" id="TKR59456.1"/>
    </source>
</evidence>
<evidence type="ECO:0000256" key="1">
    <source>
        <dbReference type="ARBA" id="ARBA00023157"/>
    </source>
</evidence>
<dbReference type="EMBL" id="AZBU02000012">
    <property type="protein sequence ID" value="TKR59456.1"/>
    <property type="molecule type" value="Genomic_DNA"/>
</dbReference>
<dbReference type="AlphaFoldDB" id="A0A4U5LTQ4"/>
<name>A0A4U5LTQ4_STECR</name>
<feature type="signal peptide" evidence="2">
    <location>
        <begin position="1"/>
        <end position="18"/>
    </location>
</feature>
<sequence length="120" mass="13633">MRALALLLCFVVIASVASRQVKTQKADLHWFKKIVCTICYDVVEDTENWVGEEGQKVDGWMTNKCLGFFGKLKWVGAVKNFCNDMDAEFEKINKRLENTKDEDKDATLICGDLHACPARN</sequence>
<keyword evidence="2" id="KW-0732">Signal</keyword>
<dbReference type="Proteomes" id="UP000298663">
    <property type="component" value="Unassembled WGS sequence"/>
</dbReference>
<dbReference type="InterPro" id="IPR008139">
    <property type="entry name" value="SaposinB_dom"/>
</dbReference>
<feature type="chain" id="PRO_5020520627" description="Saposin B-type domain-containing protein" evidence="2">
    <location>
        <begin position="19"/>
        <end position="120"/>
    </location>
</feature>
<reference evidence="4 5" key="1">
    <citation type="journal article" date="2015" name="Genome Biol.">
        <title>Comparative genomics of Steinernema reveals deeply conserved gene regulatory networks.</title>
        <authorList>
            <person name="Dillman A.R."/>
            <person name="Macchietto M."/>
            <person name="Porter C.F."/>
            <person name="Rogers A."/>
            <person name="Williams B."/>
            <person name="Antoshechkin I."/>
            <person name="Lee M.M."/>
            <person name="Goodwin Z."/>
            <person name="Lu X."/>
            <person name="Lewis E.E."/>
            <person name="Goodrich-Blair H."/>
            <person name="Stock S.P."/>
            <person name="Adams B.J."/>
            <person name="Sternberg P.W."/>
            <person name="Mortazavi A."/>
        </authorList>
    </citation>
    <scope>NUCLEOTIDE SEQUENCE [LARGE SCALE GENOMIC DNA]</scope>
    <source>
        <strain evidence="4 5">ALL</strain>
    </source>
</reference>
<dbReference type="PROSITE" id="PS50015">
    <property type="entry name" value="SAP_B"/>
    <property type="match status" value="1"/>
</dbReference>
<organism evidence="4 5">
    <name type="scientific">Steinernema carpocapsae</name>
    <name type="common">Entomopathogenic nematode</name>
    <dbReference type="NCBI Taxonomy" id="34508"/>
    <lineage>
        <taxon>Eukaryota</taxon>
        <taxon>Metazoa</taxon>
        <taxon>Ecdysozoa</taxon>
        <taxon>Nematoda</taxon>
        <taxon>Chromadorea</taxon>
        <taxon>Rhabditida</taxon>
        <taxon>Tylenchina</taxon>
        <taxon>Panagrolaimomorpha</taxon>
        <taxon>Strongyloidoidea</taxon>
        <taxon>Steinernematidae</taxon>
        <taxon>Steinernema</taxon>
    </lineage>
</organism>
<keyword evidence="1" id="KW-1015">Disulfide bond</keyword>
<evidence type="ECO:0000313" key="5">
    <source>
        <dbReference type="Proteomes" id="UP000298663"/>
    </source>
</evidence>
<keyword evidence="5" id="KW-1185">Reference proteome</keyword>
<evidence type="ECO:0000259" key="3">
    <source>
        <dbReference type="PROSITE" id="PS50015"/>
    </source>
</evidence>
<reference evidence="4 5" key="2">
    <citation type="journal article" date="2019" name="G3 (Bethesda)">
        <title>Hybrid Assembly of the Genome of the Entomopathogenic Nematode Steinernema carpocapsae Identifies the X-Chromosome.</title>
        <authorList>
            <person name="Serra L."/>
            <person name="Macchietto M."/>
            <person name="Macias-Munoz A."/>
            <person name="McGill C.J."/>
            <person name="Rodriguez I.M."/>
            <person name="Rodriguez B."/>
            <person name="Murad R."/>
            <person name="Mortazavi A."/>
        </authorList>
    </citation>
    <scope>NUCLEOTIDE SEQUENCE [LARGE SCALE GENOMIC DNA]</scope>
    <source>
        <strain evidence="4 5">ALL</strain>
    </source>
</reference>
<feature type="domain" description="Saposin B-type" evidence="3">
    <location>
        <begin position="32"/>
        <end position="120"/>
    </location>
</feature>
<dbReference type="Gene3D" id="1.10.225.10">
    <property type="entry name" value="Saposin-like"/>
    <property type="match status" value="1"/>
</dbReference>
<evidence type="ECO:0000256" key="2">
    <source>
        <dbReference type="SAM" id="SignalP"/>
    </source>
</evidence>
<proteinExistence type="predicted"/>